<reference evidence="6" key="1">
    <citation type="submission" date="2019-01" db="EMBL/GenBank/DDBJ databases">
        <title>Gri0909 isolated from a small marine red alga.</title>
        <authorList>
            <person name="Kim J."/>
            <person name="Jeong S.E."/>
            <person name="Jeon C.O."/>
        </authorList>
    </citation>
    <scope>NUCLEOTIDE SEQUENCE [LARGE SCALE GENOMIC DNA]</scope>
    <source>
        <strain evidence="6">Gri0909</strain>
    </source>
</reference>
<evidence type="ECO:0000313" key="5">
    <source>
        <dbReference type="EMBL" id="RVU35261.1"/>
    </source>
</evidence>
<keyword evidence="4" id="KW-0472">Membrane</keyword>
<dbReference type="Proteomes" id="UP000287447">
    <property type="component" value="Unassembled WGS sequence"/>
</dbReference>
<evidence type="ECO:0000256" key="4">
    <source>
        <dbReference type="SAM" id="Phobius"/>
    </source>
</evidence>
<dbReference type="GO" id="GO:0008654">
    <property type="term" value="P:phospholipid biosynthetic process"/>
    <property type="evidence" value="ECO:0007669"/>
    <property type="project" value="InterPro"/>
</dbReference>
<dbReference type="InterPro" id="IPR048254">
    <property type="entry name" value="CDP_ALCOHOL_P_TRANSF_CS"/>
</dbReference>
<name>A0A3S2VNQ3_9PROT</name>
<feature type="transmembrane region" description="Helical" evidence="4">
    <location>
        <begin position="148"/>
        <end position="167"/>
    </location>
</feature>
<sequence>MSEKRNKRRTRRSPRLKGLSVHGLIPNAITVSATCAALTGVRFALEQRWEFAVGAILLAAMLDALDGRMARLLNATSDFGAQMDSLSDFVAFGVSPAMIMYFWSLNGLGGFGWVVALFFAVCAGLRLARFNSRIDSLPSYAYNYFQGVPAPAGAGLGMLPLIFFLAFPELGQLPAPVIAAWMVGGGLLMVSELPTYSFKRIKVPRRFLLPVMALVGLAVAGLAGQPWVTLFVVLAVYMATFPVSYRSYKRLREEADRLQDDEDDDEDDTPDSEDSSGPVPLRPVT</sequence>
<dbReference type="Gene3D" id="1.20.120.1760">
    <property type="match status" value="1"/>
</dbReference>
<organism evidence="5 6">
    <name type="scientific">Hwanghaeella grinnelliae</name>
    <dbReference type="NCBI Taxonomy" id="2500179"/>
    <lineage>
        <taxon>Bacteria</taxon>
        <taxon>Pseudomonadati</taxon>
        <taxon>Pseudomonadota</taxon>
        <taxon>Alphaproteobacteria</taxon>
        <taxon>Rhodospirillales</taxon>
        <taxon>Rhodospirillaceae</taxon>
        <taxon>Hwanghaeella</taxon>
    </lineage>
</organism>
<feature type="transmembrane region" description="Helical" evidence="4">
    <location>
        <begin position="207"/>
        <end position="224"/>
    </location>
</feature>
<feature type="transmembrane region" description="Helical" evidence="4">
    <location>
        <begin position="21"/>
        <end position="43"/>
    </location>
</feature>
<dbReference type="OrthoDB" id="9777147at2"/>
<dbReference type="InterPro" id="IPR043130">
    <property type="entry name" value="CDP-OH_PTrfase_TM_dom"/>
</dbReference>
<evidence type="ECO:0000313" key="6">
    <source>
        <dbReference type="Proteomes" id="UP000287447"/>
    </source>
</evidence>
<dbReference type="GO" id="GO:0016020">
    <property type="term" value="C:membrane"/>
    <property type="evidence" value="ECO:0007669"/>
    <property type="project" value="InterPro"/>
</dbReference>
<accession>A0A3S2VNQ3</accession>
<feature type="transmembrane region" description="Helical" evidence="4">
    <location>
        <begin position="230"/>
        <end position="248"/>
    </location>
</feature>
<dbReference type="EMBL" id="SADE01000003">
    <property type="protein sequence ID" value="RVU35261.1"/>
    <property type="molecule type" value="Genomic_DNA"/>
</dbReference>
<comment type="caution">
    <text evidence="5">The sequence shown here is derived from an EMBL/GenBank/DDBJ whole genome shotgun (WGS) entry which is preliminary data.</text>
</comment>
<protein>
    <submittedName>
        <fullName evidence="5">Phosphatidylcholine/phosphatidylserine synthase</fullName>
    </submittedName>
</protein>
<feature type="transmembrane region" description="Helical" evidence="4">
    <location>
        <begin position="173"/>
        <end position="195"/>
    </location>
</feature>
<dbReference type="Pfam" id="PF01066">
    <property type="entry name" value="CDP-OH_P_transf"/>
    <property type="match status" value="1"/>
</dbReference>
<dbReference type="PROSITE" id="PS00379">
    <property type="entry name" value="CDP_ALCOHOL_P_TRANSF"/>
    <property type="match status" value="1"/>
</dbReference>
<evidence type="ECO:0000256" key="2">
    <source>
        <dbReference type="RuleBase" id="RU003750"/>
    </source>
</evidence>
<keyword evidence="4" id="KW-0812">Transmembrane</keyword>
<proteinExistence type="inferred from homology"/>
<gene>
    <name evidence="5" type="ORF">EOI86_17795</name>
</gene>
<comment type="similarity">
    <text evidence="2">Belongs to the CDP-alcohol phosphatidyltransferase class-I family.</text>
</comment>
<feature type="compositionally biased region" description="Acidic residues" evidence="3">
    <location>
        <begin position="259"/>
        <end position="274"/>
    </location>
</feature>
<dbReference type="GO" id="GO:0016780">
    <property type="term" value="F:phosphotransferase activity, for other substituted phosphate groups"/>
    <property type="evidence" value="ECO:0007669"/>
    <property type="project" value="InterPro"/>
</dbReference>
<evidence type="ECO:0000256" key="1">
    <source>
        <dbReference type="ARBA" id="ARBA00022679"/>
    </source>
</evidence>
<feature type="region of interest" description="Disordered" evidence="3">
    <location>
        <begin position="254"/>
        <end position="285"/>
    </location>
</feature>
<dbReference type="InterPro" id="IPR000462">
    <property type="entry name" value="CDP-OH_P_trans"/>
</dbReference>
<evidence type="ECO:0000256" key="3">
    <source>
        <dbReference type="SAM" id="MobiDB-lite"/>
    </source>
</evidence>
<dbReference type="AlphaFoldDB" id="A0A3S2VNQ3"/>
<keyword evidence="4" id="KW-1133">Transmembrane helix</keyword>
<keyword evidence="1 2" id="KW-0808">Transferase</keyword>
<keyword evidence="6" id="KW-1185">Reference proteome</keyword>
<feature type="transmembrane region" description="Helical" evidence="4">
    <location>
        <begin position="110"/>
        <end position="128"/>
    </location>
</feature>